<proteinExistence type="predicted"/>
<gene>
    <name evidence="1" type="ORF">SAMN05444169_7648</name>
</gene>
<organism evidence="1 2">
    <name type="scientific">Bradyrhizobium erythrophlei</name>
    <dbReference type="NCBI Taxonomy" id="1437360"/>
    <lineage>
        <taxon>Bacteria</taxon>
        <taxon>Pseudomonadati</taxon>
        <taxon>Pseudomonadota</taxon>
        <taxon>Alphaproteobacteria</taxon>
        <taxon>Hyphomicrobiales</taxon>
        <taxon>Nitrobacteraceae</taxon>
        <taxon>Bradyrhizobium</taxon>
    </lineage>
</organism>
<dbReference type="EMBL" id="LT670818">
    <property type="protein sequence ID" value="SHH47777.1"/>
    <property type="molecule type" value="Genomic_DNA"/>
</dbReference>
<dbReference type="AlphaFoldDB" id="A0A1M5TAG7"/>
<accession>A0A1M5TAG7</accession>
<name>A0A1M5TAG7_9BRAD</name>
<evidence type="ECO:0000313" key="2">
    <source>
        <dbReference type="Proteomes" id="UP000190675"/>
    </source>
</evidence>
<evidence type="ECO:0000313" key="1">
    <source>
        <dbReference type="EMBL" id="SHH47777.1"/>
    </source>
</evidence>
<dbReference type="Proteomes" id="UP000190675">
    <property type="component" value="Chromosome I"/>
</dbReference>
<protein>
    <submittedName>
        <fullName evidence="1">Lysozyme family protein</fullName>
    </submittedName>
</protein>
<sequence>MFPKYNNWWGQLKVVAQSPANLAAAKIHAGTARYQAVEAKTTVPWYVIGLLHMRESNNNFHCWLHNGDPMFNHEGQPTRTVQVPPNRPPNPAVTWEEGAVDALQGFKLTQIKDWSAERIAYTAEAFNGWGYTLYRHIPSPYLFGGSSIQQRGKYVRDRVWDSTEWDTQLGVLTTLKALMLIDPSIDLHPSMTVTRPDLPPIAPYPTPKADHPSLPTLAPKPSIWVVILTAILSILRKK</sequence>
<reference evidence="1 2" key="1">
    <citation type="submission" date="2016-11" db="EMBL/GenBank/DDBJ databases">
        <authorList>
            <person name="Jaros S."/>
            <person name="Januszkiewicz K."/>
            <person name="Wedrychowicz H."/>
        </authorList>
    </citation>
    <scope>NUCLEOTIDE SEQUENCE [LARGE SCALE GENOMIC DNA]</scope>
    <source>
        <strain evidence="1 2">GAS242</strain>
    </source>
</reference>